<dbReference type="OrthoDB" id="7431392at2759"/>
<dbReference type="EMBL" id="JACMRX010000004">
    <property type="protein sequence ID" value="KAF7991038.1"/>
    <property type="molecule type" value="Genomic_DNA"/>
</dbReference>
<accession>A0A835CRA2</accession>
<proteinExistence type="predicted"/>
<gene>
    <name evidence="1" type="ORF">HCN44_000843</name>
</gene>
<sequence length="379" mass="43963">MEDNNIDELNNETEDQNEDEINIIHETSSRIESVSYIETLDIGKLISQSARGRVIIDGYKELKHFLNGDKDRRFISKLVAQAALGVDEKILPFLLPPHGRANIKNKTTVVDVEESIILFARNNDEMKVIIQRRSQKLKKLGKPFQPVIVIIGKDWEEINDILCFITEKVKWKADNMISAIDIIFKSFWVLDLAYPYESEVHWGIIQKFIYNIESKVHPEAVDVMINLSVIADKVEEADDNIIENIDMIDTIQNDDEDELDEELMDDDNNNEQITGINKKNFIHQNKILKLTAKKRTKNNENNNYDDADDDYNRLTENNIENYTHPNKKIKVTTQISKPIKNNKNDDVDDDNIKQITNNNKKNNFNLMIKKIKTSTIKAY</sequence>
<dbReference type="AlphaFoldDB" id="A0A835CRA2"/>
<evidence type="ECO:0000313" key="2">
    <source>
        <dbReference type="Proteomes" id="UP000639338"/>
    </source>
</evidence>
<comment type="caution">
    <text evidence="1">The sequence shown here is derived from an EMBL/GenBank/DDBJ whole genome shotgun (WGS) entry which is preliminary data.</text>
</comment>
<organism evidence="1 2">
    <name type="scientific">Aphidius gifuensis</name>
    <name type="common">Parasitoid wasp</name>
    <dbReference type="NCBI Taxonomy" id="684658"/>
    <lineage>
        <taxon>Eukaryota</taxon>
        <taxon>Metazoa</taxon>
        <taxon>Ecdysozoa</taxon>
        <taxon>Arthropoda</taxon>
        <taxon>Hexapoda</taxon>
        <taxon>Insecta</taxon>
        <taxon>Pterygota</taxon>
        <taxon>Neoptera</taxon>
        <taxon>Endopterygota</taxon>
        <taxon>Hymenoptera</taxon>
        <taxon>Apocrita</taxon>
        <taxon>Ichneumonoidea</taxon>
        <taxon>Braconidae</taxon>
        <taxon>Aphidiinae</taxon>
        <taxon>Aphidius</taxon>
    </lineage>
</organism>
<dbReference type="Proteomes" id="UP000639338">
    <property type="component" value="Unassembled WGS sequence"/>
</dbReference>
<reference evidence="1 2" key="1">
    <citation type="submission" date="2020-08" db="EMBL/GenBank/DDBJ databases">
        <title>Aphidius gifuensis genome sequencing and assembly.</title>
        <authorList>
            <person name="Du Z."/>
        </authorList>
    </citation>
    <scope>NUCLEOTIDE SEQUENCE [LARGE SCALE GENOMIC DNA]</scope>
    <source>
        <strain evidence="1">YNYX2018</strain>
        <tissue evidence="1">Adults</tissue>
    </source>
</reference>
<evidence type="ECO:0000313" key="1">
    <source>
        <dbReference type="EMBL" id="KAF7991038.1"/>
    </source>
</evidence>
<protein>
    <submittedName>
        <fullName evidence="1">Uncharacterized protein</fullName>
    </submittedName>
</protein>
<keyword evidence="2" id="KW-1185">Reference proteome</keyword>
<name>A0A835CRA2_APHGI</name>